<name>A0A8R1WMC1_BOMMO</name>
<evidence type="ECO:0000313" key="7">
    <source>
        <dbReference type="Proteomes" id="UP000005204"/>
    </source>
</evidence>
<feature type="domain" description="Centromere protein J C-terminal" evidence="4">
    <location>
        <begin position="1087"/>
        <end position="1119"/>
    </location>
</feature>
<dbReference type="InterPro" id="IPR047002">
    <property type="entry name" value="Tcp10_C_sf"/>
</dbReference>
<dbReference type="GO" id="GO:0005813">
    <property type="term" value="C:centrosome"/>
    <property type="evidence" value="ECO:0007669"/>
    <property type="project" value="TreeGrafter"/>
</dbReference>
<evidence type="ECO:0000259" key="5">
    <source>
        <dbReference type="Pfam" id="PF25779"/>
    </source>
</evidence>
<dbReference type="Proteomes" id="UP000005204">
    <property type="component" value="Unassembled WGS sequence"/>
</dbReference>
<dbReference type="CTD" id="40859"/>
<dbReference type="InterPro" id="IPR026581">
    <property type="entry name" value="TCP10L/CENPJ"/>
</dbReference>
<dbReference type="KEGG" id="bmor:101737275"/>
<protein>
    <recommendedName>
        <fullName evidence="8">Centromere protein J</fullName>
    </recommendedName>
</protein>
<feature type="domain" description="Centromere protein J C-terminal" evidence="4">
    <location>
        <begin position="1124"/>
        <end position="1153"/>
    </location>
</feature>
<proteinExistence type="inferred from homology"/>
<dbReference type="PANTHER" id="PTHR10331">
    <property type="entry name" value="T COMPLEX PROTEIN 10"/>
    <property type="match status" value="1"/>
</dbReference>
<keyword evidence="7" id="KW-1185">Reference proteome</keyword>
<feature type="compositionally biased region" description="Low complexity" evidence="3">
    <location>
        <begin position="852"/>
        <end position="864"/>
    </location>
</feature>
<dbReference type="GO" id="GO:0061511">
    <property type="term" value="P:centriole elongation"/>
    <property type="evidence" value="ECO:0007669"/>
    <property type="project" value="TreeGrafter"/>
</dbReference>
<feature type="region of interest" description="Disordered" evidence="3">
    <location>
        <begin position="814"/>
        <end position="835"/>
    </location>
</feature>
<dbReference type="GO" id="GO:0015631">
    <property type="term" value="F:tubulin binding"/>
    <property type="evidence" value="ECO:0007669"/>
    <property type="project" value="TreeGrafter"/>
</dbReference>
<dbReference type="InterPro" id="IPR058029">
    <property type="entry name" value="Tubulin-bd_CENPJ"/>
</dbReference>
<keyword evidence="2" id="KW-0175">Coiled coil</keyword>
<comment type="similarity">
    <text evidence="1">Belongs to the TCP10 family.</text>
</comment>
<dbReference type="RefSeq" id="XP_004933797.2">
    <property type="nucleotide sequence ID" value="XM_004933740.5"/>
</dbReference>
<feature type="compositionally biased region" description="Polar residues" evidence="3">
    <location>
        <begin position="873"/>
        <end position="920"/>
    </location>
</feature>
<dbReference type="GO" id="GO:0005814">
    <property type="term" value="C:centriole"/>
    <property type="evidence" value="ECO:0007669"/>
    <property type="project" value="TreeGrafter"/>
</dbReference>
<organism evidence="6 7">
    <name type="scientific">Bombyx mori</name>
    <name type="common">Silk moth</name>
    <dbReference type="NCBI Taxonomy" id="7091"/>
    <lineage>
        <taxon>Eukaryota</taxon>
        <taxon>Metazoa</taxon>
        <taxon>Ecdysozoa</taxon>
        <taxon>Arthropoda</taxon>
        <taxon>Hexapoda</taxon>
        <taxon>Insecta</taxon>
        <taxon>Pterygota</taxon>
        <taxon>Neoptera</taxon>
        <taxon>Endopterygota</taxon>
        <taxon>Lepidoptera</taxon>
        <taxon>Glossata</taxon>
        <taxon>Ditrysia</taxon>
        <taxon>Bombycoidea</taxon>
        <taxon>Bombycidae</taxon>
        <taxon>Bombycinae</taxon>
        <taxon>Bombyx</taxon>
    </lineage>
</organism>
<dbReference type="EnsemblMetazoa" id="XM_004933740.4">
    <property type="protein sequence ID" value="XP_004933797.2"/>
    <property type="gene ID" value="LOC101737275"/>
</dbReference>
<dbReference type="Pfam" id="PF25779">
    <property type="entry name" value="Tubulin-bind_CPAP"/>
    <property type="match status" value="1"/>
</dbReference>
<feature type="region of interest" description="Disordered" evidence="3">
    <location>
        <begin position="850"/>
        <end position="920"/>
    </location>
</feature>
<feature type="region of interest" description="Disordered" evidence="3">
    <location>
        <begin position="722"/>
        <end position="768"/>
    </location>
</feature>
<reference evidence="7" key="1">
    <citation type="journal article" date="2008" name="Insect Biochem. Mol. Biol.">
        <title>The genome of a lepidopteran model insect, the silkworm Bombyx mori.</title>
        <authorList>
            <consortium name="International Silkworm Genome Consortium"/>
        </authorList>
    </citation>
    <scope>NUCLEOTIDE SEQUENCE [LARGE SCALE GENOMIC DNA]</scope>
    <source>
        <strain evidence="7">p50T</strain>
    </source>
</reference>
<feature type="coiled-coil region" evidence="2">
    <location>
        <begin position="539"/>
        <end position="705"/>
    </location>
</feature>
<evidence type="ECO:0000256" key="3">
    <source>
        <dbReference type="SAM" id="MobiDB-lite"/>
    </source>
</evidence>
<evidence type="ECO:0000256" key="1">
    <source>
        <dbReference type="ARBA" id="ARBA00005627"/>
    </source>
</evidence>
<evidence type="ECO:0000259" key="4">
    <source>
        <dbReference type="Pfam" id="PF07202"/>
    </source>
</evidence>
<evidence type="ECO:0000313" key="6">
    <source>
        <dbReference type="EnsemblMetazoa" id="XP_004933797.2"/>
    </source>
</evidence>
<dbReference type="AlphaFoldDB" id="A0A8R1WMC1"/>
<dbReference type="InterPro" id="IPR009852">
    <property type="entry name" value="CENPJ_C_dom"/>
</dbReference>
<feature type="domain" description="CENPJ tubulin-binding region" evidence="5">
    <location>
        <begin position="167"/>
        <end position="213"/>
    </location>
</feature>
<reference evidence="6" key="2">
    <citation type="submission" date="2022-06" db="UniProtKB">
        <authorList>
            <consortium name="EnsemblMetazoa"/>
        </authorList>
    </citation>
    <scope>IDENTIFICATION</scope>
    <source>
        <strain evidence="6">p50T (Dazao)</strain>
    </source>
</reference>
<dbReference type="GO" id="GO:0060271">
    <property type="term" value="P:cilium assembly"/>
    <property type="evidence" value="ECO:0007669"/>
    <property type="project" value="TreeGrafter"/>
</dbReference>
<dbReference type="GeneID" id="101737275"/>
<feature type="compositionally biased region" description="Basic and acidic residues" evidence="3">
    <location>
        <begin position="722"/>
        <end position="747"/>
    </location>
</feature>
<feature type="domain" description="Centromere protein J C-terminal" evidence="4">
    <location>
        <begin position="1046"/>
        <end position="1077"/>
    </location>
</feature>
<accession>A0A8R1WMC1</accession>
<sequence length="1167" mass="133777">MEDSYTDSDVSMSPTQILERLQVLRQLQLMQRGKLKNQRLQYQESPVSSNVTEIVSHFSNSTSYNTFRSLLHSSEVTYEETPRRNSGDMAPKVKENDMIEGVTVLNLSQESEFIVKSPASTKSSDSHLKVDNVKLTPNPPFSNNSVKIHSVQSKQISLDEMPILSPKKDFEGLLMEKLHNSKEVPDSKSPKSKIVPGIIKKPFLKRGEGTARFGLNKNDLKIQNTRSLPWRRKSFETKCYQSPIKQIKQNKRNEIKKVADKPQSLCLKPEILVKQSNSLKPENVAHEMKKDSIKSLVESNISEIHTNKTGSNKITEIPKEKHPFVANKGKTWASVLTNEQNDFLRQLKQSEFYKNFASPTKSSVSDISCNESLINIRQQREAAEQNMFELLENKVSHDSFTLENSFLNKFLKPKNLDSSGESTPLVVQKFIMNNPALRHISAGLSLPEVSSTYTEIDVDRCRSYDCTECCTDNCSSVSTCCSCKATEHTDDNTSCKTTPVQIKQNLKSKEKKVDKEKADSCHNNDTEHDIMKNNLVEMNAKLVNTSELLKERLQELEGEIEIFRKENSNLAKLREDIDLERQKFYQEKAAFEQKFNEEKILSEYYLAEEKEKLTKQKQMYERNIREIRGRFSKKEKDEVINLKKEIESLKEEIRVKDAKSTSTIARLRNQIKIIEKEKKDKETTIEKLKKENKRIQHSNDITRRLSNMKYLAEINKKLKNVNPKDIRSEPDLDDDAKYKDFEIERQSRNKTAPIAKSNTRQRAKSVPNLNVSSAYAKYFSQRDALSQIEQNRTLNKDKINISYSDNDNDLEELEDEQVSDIQDNPNEKSNSEGVNNLEKIYLQTFRCNSPKSFRSSTSSVDSNSNIQEKRDNNFITKSNSFSNSIRTSKSPNSTTRTYQNYSTNRSKSPVSILSNRSQTSGYSPESCSDFFGINENLRTKSPISTMLSNHSSLRSETVIFNEKSADATKQTSSSSLTKTNLNPMEIKRSDGSRELRFPNGNVKHISADGKYSKFIYYNGDVKENFYSDGIIKYYYAETKTYHTTHPDGLEVLEFPDGQVEKRYKDGSSEIRLPNGSIRYFDPKNEHVREEWRFPDGAALTISASGEQRIIFSNGQIEVHAADHKRREFPDGTVKLVYHDGTSETRYASGRIRIKDKHGSLIMDSARN</sequence>
<dbReference type="Pfam" id="PF07202">
    <property type="entry name" value="Tcp10_C"/>
    <property type="match status" value="3"/>
</dbReference>
<evidence type="ECO:0008006" key="8">
    <source>
        <dbReference type="Google" id="ProtNLM"/>
    </source>
</evidence>
<dbReference type="Gene3D" id="2.60.450.20">
    <property type="match status" value="1"/>
</dbReference>
<dbReference type="PANTHER" id="PTHR10331:SF6">
    <property type="entry name" value="SPINDLE ASSEMBLY ABNORMAL 4"/>
    <property type="match status" value="1"/>
</dbReference>
<evidence type="ECO:0000256" key="2">
    <source>
        <dbReference type="SAM" id="Coils"/>
    </source>
</evidence>